<proteinExistence type="predicted"/>
<sequence>MGWAILCCVVFITGYAVKRLLTTAWEGHAFSLKNFFLLTVTYSVLLTGFATVFTVLTMEGIEVMVVQEQVDSFWSLFFTAVYFSTMMLFSVGNGEIIPVGLGRWVSILAIFLGHVLPVTVVWTLIYNRSPRER</sequence>
<dbReference type="EMBL" id="JBFMIA010000007">
    <property type="protein sequence ID" value="MEW9502035.1"/>
    <property type="molecule type" value="Genomic_DNA"/>
</dbReference>
<accession>A0ABV3Q3W5</accession>
<feature type="transmembrane region" description="Helical" evidence="1">
    <location>
        <begin position="73"/>
        <end position="92"/>
    </location>
</feature>
<dbReference type="InterPro" id="IPR013099">
    <property type="entry name" value="K_chnl_dom"/>
</dbReference>
<protein>
    <submittedName>
        <fullName evidence="3">Ion channel</fullName>
    </submittedName>
</protein>
<name>A0ABV3Q3W5_9BACL</name>
<evidence type="ECO:0000313" key="4">
    <source>
        <dbReference type="Proteomes" id="UP001556040"/>
    </source>
</evidence>
<dbReference type="Gene3D" id="1.10.287.70">
    <property type="match status" value="1"/>
</dbReference>
<gene>
    <name evidence="3" type="ORF">AB1471_09510</name>
</gene>
<organism evidence="3 4">
    <name type="scientific">Jeotgalibacillus marinus</name>
    <dbReference type="NCBI Taxonomy" id="86667"/>
    <lineage>
        <taxon>Bacteria</taxon>
        <taxon>Bacillati</taxon>
        <taxon>Bacillota</taxon>
        <taxon>Bacilli</taxon>
        <taxon>Bacillales</taxon>
        <taxon>Caryophanaceae</taxon>
        <taxon>Jeotgalibacillus</taxon>
    </lineage>
</organism>
<keyword evidence="1" id="KW-1133">Transmembrane helix</keyword>
<keyword evidence="1" id="KW-0472">Membrane</keyword>
<dbReference type="SUPFAM" id="SSF81324">
    <property type="entry name" value="Voltage-gated potassium channels"/>
    <property type="match status" value="1"/>
</dbReference>
<evidence type="ECO:0000313" key="3">
    <source>
        <dbReference type="EMBL" id="MEW9502035.1"/>
    </source>
</evidence>
<feature type="transmembrane region" description="Helical" evidence="1">
    <location>
        <begin position="40"/>
        <end position="61"/>
    </location>
</feature>
<reference evidence="3 4" key="1">
    <citation type="journal article" date="1979" name="Int. J. Syst. Evol. Microbiol.">
        <title>Bacillus globisporus subsp. marinus subsp. nov.</title>
        <authorList>
            <person name="Liu H."/>
        </authorList>
    </citation>
    <scope>NUCLEOTIDE SEQUENCE [LARGE SCALE GENOMIC DNA]</scope>
    <source>
        <strain evidence="3 4">DSM 1297</strain>
    </source>
</reference>
<dbReference type="RefSeq" id="WP_367779526.1">
    <property type="nucleotide sequence ID" value="NZ_JBFMIA010000007.1"/>
</dbReference>
<keyword evidence="4" id="KW-1185">Reference proteome</keyword>
<dbReference type="Pfam" id="PF07885">
    <property type="entry name" value="Ion_trans_2"/>
    <property type="match status" value="1"/>
</dbReference>
<evidence type="ECO:0000256" key="1">
    <source>
        <dbReference type="SAM" id="Phobius"/>
    </source>
</evidence>
<dbReference type="Proteomes" id="UP001556040">
    <property type="component" value="Unassembled WGS sequence"/>
</dbReference>
<feature type="domain" description="Potassium channel" evidence="2">
    <location>
        <begin position="54"/>
        <end position="121"/>
    </location>
</feature>
<comment type="caution">
    <text evidence="3">The sequence shown here is derived from an EMBL/GenBank/DDBJ whole genome shotgun (WGS) entry which is preliminary data.</text>
</comment>
<keyword evidence="1" id="KW-0812">Transmembrane</keyword>
<evidence type="ECO:0000259" key="2">
    <source>
        <dbReference type="Pfam" id="PF07885"/>
    </source>
</evidence>
<feature type="transmembrane region" description="Helical" evidence="1">
    <location>
        <begin position="104"/>
        <end position="125"/>
    </location>
</feature>